<dbReference type="SUPFAM" id="SSF56574">
    <property type="entry name" value="Serpins"/>
    <property type="match status" value="1"/>
</dbReference>
<dbReference type="InterPro" id="IPR042178">
    <property type="entry name" value="Serpin_sf_1"/>
</dbReference>
<keyword evidence="2" id="KW-0732">Signal</keyword>
<dbReference type="InterPro" id="IPR042185">
    <property type="entry name" value="Serpin_sf_2"/>
</dbReference>
<evidence type="ECO:0000256" key="1">
    <source>
        <dbReference type="ARBA" id="ARBA00009500"/>
    </source>
</evidence>
<evidence type="ECO:0000313" key="8">
    <source>
        <dbReference type="Proteomes" id="UP001174136"/>
    </source>
</evidence>
<sequence>MDPNEMERNETHLCKDLEEDKEERRDQESINAKLHGSVASAEQKEAVGVSQSLNQSPVCRAPSLPVFSTYNLTKYVVNPIVAHSEKGAAASSCDVTSRELELIPGVNHTSQEINTLSTPPPPPPPPPPPHAIAFHQTEAGDDAGGTATALTWEPAPTSTGADGQLPRANTALGSWPSEMLAQSLRSLPVLLAVACAAPHDGDHMGHTPEHYHHIHHGAEVTSHNHEEGDICLTLSQHNANFAFALYKSLSAKVAAGKNIFYSPLGISSALSMLSTGARGDTHSQLFKTLSYSNAQLTQKAVDEAYEHLIHMLGHNQEAQQLELGNAMAVSNELKPLDKFMADIKHYYSSEVFNVDFSNAAEAVVKINEYIAKKTMDKIKDQVKELDPDTLMVLINYVVFKGAWEKPFDAEHTAKKDFHVDENTKVEVDMMKRTGRYEFYQDQDNHTTVIMLPYKGNTSMMIVLPDEGKMKEVEGYISSDYIKHWHDSLFRSSVDLMLPKFSISAESSLGEVLQELGVVEAFGDKADFSGIIADAKLKVSKVSHKAVLSVDEKGTEAAASTTIEIMPMSLPDTMELNRPFLVFIVENSTKSILFMGRISNPTAA</sequence>
<dbReference type="InterPro" id="IPR023796">
    <property type="entry name" value="Serpin_dom"/>
</dbReference>
<comment type="caution">
    <text evidence="7">The sequence shown here is derived from an EMBL/GenBank/DDBJ whole genome shotgun (WGS) entry which is preliminary data.</text>
</comment>
<protein>
    <submittedName>
        <fullName evidence="7">Alpha-1-antitrypsin</fullName>
    </submittedName>
</protein>
<dbReference type="Gene3D" id="3.30.497.10">
    <property type="entry name" value="Antithrombin, subunit I, domain 2"/>
    <property type="match status" value="1"/>
</dbReference>
<dbReference type="GO" id="GO:0004867">
    <property type="term" value="F:serine-type endopeptidase inhibitor activity"/>
    <property type="evidence" value="ECO:0007669"/>
    <property type="project" value="InterPro"/>
</dbReference>
<dbReference type="GO" id="GO:0005615">
    <property type="term" value="C:extracellular space"/>
    <property type="evidence" value="ECO:0007669"/>
    <property type="project" value="InterPro"/>
</dbReference>
<evidence type="ECO:0000259" key="6">
    <source>
        <dbReference type="SMART" id="SM00093"/>
    </source>
</evidence>
<proteinExistence type="inferred from homology"/>
<dbReference type="SMART" id="SM00093">
    <property type="entry name" value="SERPIN"/>
    <property type="match status" value="1"/>
</dbReference>
<dbReference type="PANTHER" id="PTHR11461">
    <property type="entry name" value="SERINE PROTEASE INHIBITOR, SERPIN"/>
    <property type="match status" value="1"/>
</dbReference>
<dbReference type="FunFam" id="3.30.497.10:FF:000001">
    <property type="entry name" value="Serine protease inhibitor"/>
    <property type="match status" value="1"/>
</dbReference>
<evidence type="ECO:0000313" key="7">
    <source>
        <dbReference type="EMBL" id="KAK0139460.1"/>
    </source>
</evidence>
<comment type="similarity">
    <text evidence="1 4">Belongs to the serpin family.</text>
</comment>
<reference evidence="7" key="1">
    <citation type="journal article" date="2023" name="Front. Mar. Sci.">
        <title>A new Merluccius polli reference genome to investigate the effects of global change in West African waters.</title>
        <authorList>
            <person name="Mateo J.L."/>
            <person name="Blanco-Fernandez C."/>
            <person name="Garcia-Vazquez E."/>
            <person name="Machado-Schiaffino G."/>
        </authorList>
    </citation>
    <scope>NUCLEOTIDE SEQUENCE</scope>
    <source>
        <strain evidence="7">C29</strain>
        <tissue evidence="7">Fin</tissue>
    </source>
</reference>
<organism evidence="7 8">
    <name type="scientific">Merluccius polli</name>
    <name type="common">Benguela hake</name>
    <name type="synonym">Merluccius cadenati</name>
    <dbReference type="NCBI Taxonomy" id="89951"/>
    <lineage>
        <taxon>Eukaryota</taxon>
        <taxon>Metazoa</taxon>
        <taxon>Chordata</taxon>
        <taxon>Craniata</taxon>
        <taxon>Vertebrata</taxon>
        <taxon>Euteleostomi</taxon>
        <taxon>Actinopterygii</taxon>
        <taxon>Neopterygii</taxon>
        <taxon>Teleostei</taxon>
        <taxon>Neoteleostei</taxon>
        <taxon>Acanthomorphata</taxon>
        <taxon>Zeiogadaria</taxon>
        <taxon>Gadariae</taxon>
        <taxon>Gadiformes</taxon>
        <taxon>Gadoidei</taxon>
        <taxon>Merlucciidae</taxon>
        <taxon>Merluccius</taxon>
    </lineage>
</organism>
<dbReference type="FunFam" id="2.10.310.10:FF:000001">
    <property type="entry name" value="Serpin family A member 1"/>
    <property type="match status" value="1"/>
</dbReference>
<keyword evidence="3" id="KW-0325">Glycoprotein</keyword>
<dbReference type="InterPro" id="IPR000215">
    <property type="entry name" value="Serpin_fam"/>
</dbReference>
<dbReference type="Pfam" id="PF00079">
    <property type="entry name" value="Serpin"/>
    <property type="match status" value="1"/>
</dbReference>
<evidence type="ECO:0000256" key="3">
    <source>
        <dbReference type="ARBA" id="ARBA00023180"/>
    </source>
</evidence>
<dbReference type="PANTHER" id="PTHR11461:SF363">
    <property type="entry name" value="SERINE (OR CYSTEINE) PROTEINASE INHIBITOR, CLADE A (ALPHA-1 ANTIPROTEINASE, ANTITRYPSIN), MEMBER 1, LIKE PRECURSOR-RELATED"/>
    <property type="match status" value="1"/>
</dbReference>
<feature type="compositionally biased region" description="Pro residues" evidence="5">
    <location>
        <begin position="118"/>
        <end position="130"/>
    </location>
</feature>
<dbReference type="Proteomes" id="UP001174136">
    <property type="component" value="Unassembled WGS sequence"/>
</dbReference>
<keyword evidence="8" id="KW-1185">Reference proteome</keyword>
<dbReference type="FunFam" id="2.30.39.10:FF:000003">
    <property type="entry name" value="alpha-1-antitrypsin isoform X1"/>
    <property type="match status" value="1"/>
</dbReference>
<dbReference type="InterPro" id="IPR036186">
    <property type="entry name" value="Serpin_sf"/>
</dbReference>
<dbReference type="PROSITE" id="PS00284">
    <property type="entry name" value="SERPIN"/>
    <property type="match status" value="1"/>
</dbReference>
<dbReference type="Gene3D" id="2.30.39.10">
    <property type="entry name" value="Alpha-1-antitrypsin, domain 1"/>
    <property type="match status" value="1"/>
</dbReference>
<dbReference type="SUPFAM" id="SSF101447">
    <property type="entry name" value="Formin homology 2 domain (FH2 domain)"/>
    <property type="match status" value="1"/>
</dbReference>
<dbReference type="EMBL" id="JAOPHQ010004370">
    <property type="protein sequence ID" value="KAK0139460.1"/>
    <property type="molecule type" value="Genomic_DNA"/>
</dbReference>
<feature type="region of interest" description="Disordered" evidence="5">
    <location>
        <begin position="1"/>
        <end position="48"/>
    </location>
</feature>
<dbReference type="InterPro" id="IPR023795">
    <property type="entry name" value="Serpin_CS"/>
</dbReference>
<dbReference type="Gene3D" id="2.10.310.10">
    <property type="entry name" value="Serpins superfamily"/>
    <property type="match status" value="1"/>
</dbReference>
<gene>
    <name evidence="7" type="primary">A1AT</name>
    <name evidence="7" type="ORF">N1851_023820</name>
</gene>
<name>A0AA47NW27_MERPO</name>
<dbReference type="AlphaFoldDB" id="A0AA47NW27"/>
<feature type="region of interest" description="Disordered" evidence="5">
    <location>
        <begin position="111"/>
        <end position="170"/>
    </location>
</feature>
<evidence type="ECO:0000256" key="5">
    <source>
        <dbReference type="SAM" id="MobiDB-lite"/>
    </source>
</evidence>
<feature type="domain" description="Serpin" evidence="6">
    <location>
        <begin position="243"/>
        <end position="600"/>
    </location>
</feature>
<evidence type="ECO:0000256" key="2">
    <source>
        <dbReference type="ARBA" id="ARBA00022729"/>
    </source>
</evidence>
<accession>A0AA47NW27</accession>
<feature type="compositionally biased region" description="Basic and acidic residues" evidence="5">
    <location>
        <begin position="1"/>
        <end position="28"/>
    </location>
</feature>
<evidence type="ECO:0000256" key="4">
    <source>
        <dbReference type="RuleBase" id="RU000411"/>
    </source>
</evidence>